<proteinExistence type="inferred from homology"/>
<dbReference type="InterPro" id="IPR052904">
    <property type="entry name" value="Acyl-CoA_dehydrogenase-like"/>
</dbReference>
<accession>A0ABU8XMF2</accession>
<reference evidence="9 10" key="1">
    <citation type="submission" date="2024-01" db="EMBL/GenBank/DDBJ databases">
        <title>Multi-omics insights into the function and evolution of sodium benzoate biodegradation pathways in Benzoatithermus flavus gen. nov., sp. nov. from hot spring.</title>
        <authorList>
            <person name="Hu C.-J."/>
            <person name="Li W.-J."/>
        </authorList>
    </citation>
    <scope>NUCLEOTIDE SEQUENCE [LARGE SCALE GENOMIC DNA]</scope>
    <source>
        <strain evidence="9 10">SYSU G07066</strain>
    </source>
</reference>
<dbReference type="Proteomes" id="UP001375743">
    <property type="component" value="Unassembled WGS sequence"/>
</dbReference>
<name>A0ABU8XMF2_9PROT</name>
<dbReference type="Pfam" id="PF02770">
    <property type="entry name" value="Acyl-CoA_dh_M"/>
    <property type="match status" value="1"/>
</dbReference>
<organism evidence="9 10">
    <name type="scientific">Benzoatithermus flavus</name>
    <dbReference type="NCBI Taxonomy" id="3108223"/>
    <lineage>
        <taxon>Bacteria</taxon>
        <taxon>Pseudomonadati</taxon>
        <taxon>Pseudomonadota</taxon>
        <taxon>Alphaproteobacteria</taxon>
        <taxon>Geminicoccales</taxon>
        <taxon>Geminicoccaceae</taxon>
        <taxon>Benzoatithermus</taxon>
    </lineage>
</organism>
<dbReference type="InterPro" id="IPR006091">
    <property type="entry name" value="Acyl-CoA_Oxase/DH_mid-dom"/>
</dbReference>
<evidence type="ECO:0000256" key="5">
    <source>
        <dbReference type="RuleBase" id="RU362125"/>
    </source>
</evidence>
<evidence type="ECO:0000256" key="4">
    <source>
        <dbReference type="ARBA" id="ARBA00022827"/>
    </source>
</evidence>
<evidence type="ECO:0000313" key="9">
    <source>
        <dbReference type="EMBL" id="MEK0082355.1"/>
    </source>
</evidence>
<evidence type="ECO:0000256" key="2">
    <source>
        <dbReference type="ARBA" id="ARBA00009347"/>
    </source>
</evidence>
<dbReference type="InterPro" id="IPR006089">
    <property type="entry name" value="Acyl-CoA_DH_CS"/>
</dbReference>
<dbReference type="EMBL" id="JBBLZC010000003">
    <property type="protein sequence ID" value="MEK0082355.1"/>
    <property type="molecule type" value="Genomic_DNA"/>
</dbReference>
<keyword evidence="4 5" id="KW-0274">FAD</keyword>
<dbReference type="InterPro" id="IPR041504">
    <property type="entry name" value="AidB_N"/>
</dbReference>
<keyword evidence="5" id="KW-0560">Oxidoreductase</keyword>
<dbReference type="Gene3D" id="1.20.140.10">
    <property type="entry name" value="Butyryl-CoA Dehydrogenase, subunit A, domain 3"/>
    <property type="match status" value="1"/>
</dbReference>
<keyword evidence="10" id="KW-1185">Reference proteome</keyword>
<evidence type="ECO:0000259" key="7">
    <source>
        <dbReference type="Pfam" id="PF02770"/>
    </source>
</evidence>
<feature type="domain" description="Adaptive response protein AidB N-terminal" evidence="8">
    <location>
        <begin position="6"/>
        <end position="153"/>
    </location>
</feature>
<dbReference type="SUPFAM" id="SSF56645">
    <property type="entry name" value="Acyl-CoA dehydrogenase NM domain-like"/>
    <property type="match status" value="1"/>
</dbReference>
<evidence type="ECO:0000256" key="1">
    <source>
        <dbReference type="ARBA" id="ARBA00001974"/>
    </source>
</evidence>
<dbReference type="PROSITE" id="PS00073">
    <property type="entry name" value="ACYL_COA_DH_2"/>
    <property type="match status" value="1"/>
</dbReference>
<keyword evidence="3 5" id="KW-0285">Flavoprotein</keyword>
<evidence type="ECO:0000259" key="6">
    <source>
        <dbReference type="Pfam" id="PF00441"/>
    </source>
</evidence>
<comment type="caution">
    <text evidence="9">The sequence shown here is derived from an EMBL/GenBank/DDBJ whole genome shotgun (WGS) entry which is preliminary data.</text>
</comment>
<dbReference type="InterPro" id="IPR009075">
    <property type="entry name" value="AcylCo_DH/oxidase_C"/>
</dbReference>
<feature type="domain" description="Acyl-CoA dehydrogenase/oxidase C-terminal" evidence="6">
    <location>
        <begin position="277"/>
        <end position="428"/>
    </location>
</feature>
<dbReference type="Pfam" id="PF18158">
    <property type="entry name" value="AidB_N"/>
    <property type="match status" value="1"/>
</dbReference>
<comment type="cofactor">
    <cofactor evidence="1 5">
        <name>FAD</name>
        <dbReference type="ChEBI" id="CHEBI:57692"/>
    </cofactor>
</comment>
<dbReference type="PANTHER" id="PTHR42707">
    <property type="entry name" value="ACYL-COA DEHYDROGENASE"/>
    <property type="match status" value="1"/>
</dbReference>
<dbReference type="InterPro" id="IPR036250">
    <property type="entry name" value="AcylCo_DH-like_C"/>
</dbReference>
<gene>
    <name evidence="9" type="ORF">U1T56_04285</name>
</gene>
<dbReference type="PANTHER" id="PTHR42707:SF2">
    <property type="entry name" value="ACD11 DEHYDROGENASE"/>
    <property type="match status" value="1"/>
</dbReference>
<evidence type="ECO:0000259" key="8">
    <source>
        <dbReference type="Pfam" id="PF18158"/>
    </source>
</evidence>
<dbReference type="Gene3D" id="2.40.110.20">
    <property type="match status" value="1"/>
</dbReference>
<evidence type="ECO:0000256" key="3">
    <source>
        <dbReference type="ARBA" id="ARBA00022630"/>
    </source>
</evidence>
<dbReference type="Pfam" id="PF00441">
    <property type="entry name" value="Acyl-CoA_dh_1"/>
    <property type="match status" value="1"/>
</dbReference>
<dbReference type="RefSeq" id="WP_418158209.1">
    <property type="nucleotide sequence ID" value="NZ_JBBLZC010000003.1"/>
</dbReference>
<feature type="domain" description="Acyl-CoA oxidase/dehydrogenase middle" evidence="7">
    <location>
        <begin position="166"/>
        <end position="265"/>
    </location>
</feature>
<comment type="similarity">
    <text evidence="2 5">Belongs to the acyl-CoA dehydrogenase family.</text>
</comment>
<dbReference type="InterPro" id="IPR009100">
    <property type="entry name" value="AcylCoA_DH/oxidase_NM_dom_sf"/>
</dbReference>
<dbReference type="SUPFAM" id="SSF47203">
    <property type="entry name" value="Acyl-CoA dehydrogenase C-terminal domain-like"/>
    <property type="match status" value="1"/>
</dbReference>
<sequence length="563" mass="60045">MRTLAELTGGNLYRSDPDLVRRLERGSAPTLDGRDRERLERFGAFVAETVEPAAAYTDRYAPPRLEPWDGEGRPIDRIVRNPLHAAAHAEVYRHGFVALNHVPERRPYRLTFAFGYLLAQADISLHCPATLTGAVAWVLDRHAPEELRRRFLPAFLRTDGTAATGATWATEVGAGSDLGATATVARRTDGEDVGLTGLKWFASNADADMALVTARPEGAPAGSAGIGLYLVPRRLPDGSLNRYRIRALKEKLGTRGLATGEIELDGAGAWQVAAPPEGLKAMLDAFGYSRIHNAMAAAGLQRRVFLEALAHARGREAFGHPLATYPMVQDVLLDLLARQEASLLLALEAAAAFDAALADPAAKPWLRLVTALAKFQTATWVVPAASALVELMGGRGYVEDHPASRLLRDAQVLPVWEGGANIQAHEVLRLLSAGNAAAAYAARLEGVLGRLEGGLGDLARPVAEALAACRRVAAGLAARPEEGSRIARRLARVMAEALAAALLLEAAAADLAAGDARKALVARRFVEGCRERPWDLVGGEGPWQRCFAAIVDHAPIAASLLAA</sequence>
<evidence type="ECO:0000313" key="10">
    <source>
        <dbReference type="Proteomes" id="UP001375743"/>
    </source>
</evidence>
<protein>
    <submittedName>
        <fullName evidence="9">Acyl-CoA dehydrogenase family protein</fullName>
    </submittedName>
</protein>